<evidence type="ECO:0000313" key="1">
    <source>
        <dbReference type="EMBL" id="KFB71826.1"/>
    </source>
</evidence>
<dbReference type="EMBL" id="JDVG02000486">
    <property type="protein sequence ID" value="KFB71826.1"/>
    <property type="molecule type" value="Genomic_DNA"/>
</dbReference>
<dbReference type="AlphaFoldDB" id="A0A080LTM2"/>
<protein>
    <submittedName>
        <fullName evidence="1">Uncharacterized protein</fullName>
    </submittedName>
</protein>
<gene>
    <name evidence="1" type="ORF">AW09_003035</name>
</gene>
<sequence>MPEILLEEGARILPGFLTGFGVGEDTVAGMAATDAGGLHAA</sequence>
<organism evidence="1 2">
    <name type="scientific">Candidatus Accumulibacter phosphatis</name>
    <dbReference type="NCBI Taxonomy" id="327160"/>
    <lineage>
        <taxon>Bacteria</taxon>
        <taxon>Pseudomonadati</taxon>
        <taxon>Pseudomonadota</taxon>
        <taxon>Betaproteobacteria</taxon>
        <taxon>Candidatus Accumulibacter</taxon>
    </lineage>
</organism>
<proteinExistence type="predicted"/>
<evidence type="ECO:0000313" key="2">
    <source>
        <dbReference type="Proteomes" id="UP000020077"/>
    </source>
</evidence>
<accession>A0A080LTM2</accession>
<dbReference type="Proteomes" id="UP000020077">
    <property type="component" value="Unassembled WGS sequence"/>
</dbReference>
<reference evidence="1 2" key="1">
    <citation type="submission" date="2014-02" db="EMBL/GenBank/DDBJ databases">
        <title>Expanding our view of genomic diversity in Candidatus Accumulibacter clades.</title>
        <authorList>
            <person name="Skennerton C.T."/>
            <person name="Barr J.J."/>
            <person name="Slater F.R."/>
            <person name="Bond P.L."/>
            <person name="Tyson G.W."/>
        </authorList>
    </citation>
    <scope>NUCLEOTIDE SEQUENCE [LARGE SCALE GENOMIC DNA]</scope>
    <source>
        <strain evidence="2">BA-91</strain>
    </source>
</reference>
<name>A0A080LTM2_9PROT</name>
<comment type="caution">
    <text evidence="1">The sequence shown here is derived from an EMBL/GenBank/DDBJ whole genome shotgun (WGS) entry which is preliminary data.</text>
</comment>